<evidence type="ECO:0000313" key="3">
    <source>
        <dbReference type="EMBL" id="CAB4811137.1"/>
    </source>
</evidence>
<accession>A0A6J5ZUK6</accession>
<evidence type="ECO:0000313" key="1">
    <source>
        <dbReference type="EMBL" id="CAB4345178.1"/>
    </source>
</evidence>
<dbReference type="EMBL" id="CAEZYC010000021">
    <property type="protein sequence ID" value="CAB4705215.1"/>
    <property type="molecule type" value="Genomic_DNA"/>
</dbReference>
<dbReference type="EMBL" id="CAFBPK010000023">
    <property type="protein sequence ID" value="CAB5026111.1"/>
    <property type="molecule type" value="Genomic_DNA"/>
</dbReference>
<sequence length="217" mass="23701">MSIGKIFGMIVLTIALMGGCAFVLDGSQQDGAVNAPEVAVTFDPAITAIPTPMASRDYMAACYNMIGQKPGDVQYVLDLGWEIVCQQSGDPMFTGKGDVQTLGYTDPTERVIALDAITVSFDTIAHEAAHVIDLETFDEVSRLKVATKYGAKVWDDADLYWAFPSEMFAESRARCLGFAADDTYSEMSCEDVDFLIDKGSKAKEIRSAQRTLKDLNY</sequence>
<gene>
    <name evidence="2" type="ORF">UFOPK2648_00545</name>
    <name evidence="3" type="ORF">UFOPK3037_01314</name>
    <name evidence="1" type="ORF">UFOPK3925_01511</name>
    <name evidence="4" type="ORF">UFOPK4097_01241</name>
</gene>
<dbReference type="PROSITE" id="PS51257">
    <property type="entry name" value="PROKAR_LIPOPROTEIN"/>
    <property type="match status" value="1"/>
</dbReference>
<evidence type="ECO:0000313" key="4">
    <source>
        <dbReference type="EMBL" id="CAB5026111.1"/>
    </source>
</evidence>
<reference evidence="1" key="1">
    <citation type="submission" date="2020-05" db="EMBL/GenBank/DDBJ databases">
        <authorList>
            <person name="Chiriac C."/>
            <person name="Salcher M."/>
            <person name="Ghai R."/>
            <person name="Kavagutti S V."/>
        </authorList>
    </citation>
    <scope>NUCLEOTIDE SEQUENCE</scope>
</reference>
<organism evidence="1">
    <name type="scientific">freshwater metagenome</name>
    <dbReference type="NCBI Taxonomy" id="449393"/>
    <lineage>
        <taxon>unclassified sequences</taxon>
        <taxon>metagenomes</taxon>
        <taxon>ecological metagenomes</taxon>
    </lineage>
</organism>
<proteinExistence type="predicted"/>
<dbReference type="EMBL" id="CAFAAO010000020">
    <property type="protein sequence ID" value="CAB4811137.1"/>
    <property type="molecule type" value="Genomic_DNA"/>
</dbReference>
<protein>
    <submittedName>
        <fullName evidence="1">Unannotated protein</fullName>
    </submittedName>
</protein>
<name>A0A6J5ZUK6_9ZZZZ</name>
<dbReference type="AlphaFoldDB" id="A0A6J5ZUK6"/>
<dbReference type="EMBL" id="CAESAD010000017">
    <property type="protein sequence ID" value="CAB4345178.1"/>
    <property type="molecule type" value="Genomic_DNA"/>
</dbReference>
<evidence type="ECO:0000313" key="2">
    <source>
        <dbReference type="EMBL" id="CAB4705215.1"/>
    </source>
</evidence>